<proteinExistence type="predicted"/>
<sequence>MLHVDARDGSDPPIAVSGVLRPPAGRTPPRQARAAARVVLPRGDAAPLTRCGNVRTARNGPRPLRARLVRPGAARPAVGDREGIRAILMSRVTNDDGHERHGARCAPNGVIPKDTTVVCRATAAGRGELTCEEPDRMNPVRTPDLRPTFGTGPRSPLGRPAPTPYHSVLGVMPRRLPARALAAGSGKPRHQGGTSGAPLLELPVAR</sequence>
<feature type="region of interest" description="Disordered" evidence="1">
    <location>
        <begin position="131"/>
        <end position="161"/>
    </location>
</feature>
<protein>
    <submittedName>
        <fullName evidence="2">Uncharacterized protein</fullName>
    </submittedName>
</protein>
<feature type="region of interest" description="Disordered" evidence="1">
    <location>
        <begin position="1"/>
        <end position="32"/>
    </location>
</feature>
<dbReference type="GO" id="GO:0004497">
    <property type="term" value="F:monooxygenase activity"/>
    <property type="evidence" value="ECO:0007669"/>
    <property type="project" value="InterPro"/>
</dbReference>
<organism evidence="2 3">
    <name type="scientific">Streptomyces minutiscleroticus</name>
    <dbReference type="NCBI Taxonomy" id="68238"/>
    <lineage>
        <taxon>Bacteria</taxon>
        <taxon>Bacillati</taxon>
        <taxon>Actinomycetota</taxon>
        <taxon>Actinomycetes</taxon>
        <taxon>Kitasatosporales</taxon>
        <taxon>Streptomycetaceae</taxon>
        <taxon>Streptomyces</taxon>
    </lineage>
</organism>
<dbReference type="AlphaFoldDB" id="A0A918NZK0"/>
<keyword evidence="3" id="KW-1185">Reference proteome</keyword>
<dbReference type="GO" id="GO:0016705">
    <property type="term" value="F:oxidoreductase activity, acting on paired donors, with incorporation or reduction of molecular oxygen"/>
    <property type="evidence" value="ECO:0007669"/>
    <property type="project" value="InterPro"/>
</dbReference>
<dbReference type="GO" id="GO:0020037">
    <property type="term" value="F:heme binding"/>
    <property type="evidence" value="ECO:0007669"/>
    <property type="project" value="InterPro"/>
</dbReference>
<reference evidence="2" key="2">
    <citation type="submission" date="2020-09" db="EMBL/GenBank/DDBJ databases">
        <authorList>
            <person name="Sun Q."/>
            <person name="Ohkuma M."/>
        </authorList>
    </citation>
    <scope>NUCLEOTIDE SEQUENCE</scope>
    <source>
        <strain evidence="2">JCM 4790</strain>
    </source>
</reference>
<feature type="compositionally biased region" description="Low complexity" evidence="1">
    <location>
        <begin position="21"/>
        <end position="32"/>
    </location>
</feature>
<dbReference type="Proteomes" id="UP000619244">
    <property type="component" value="Unassembled WGS sequence"/>
</dbReference>
<dbReference type="EMBL" id="BMVU01000067">
    <property type="protein sequence ID" value="GGY08573.1"/>
    <property type="molecule type" value="Genomic_DNA"/>
</dbReference>
<gene>
    <name evidence="2" type="ORF">GCM10010358_71940</name>
</gene>
<evidence type="ECO:0000313" key="2">
    <source>
        <dbReference type="EMBL" id="GGY08573.1"/>
    </source>
</evidence>
<dbReference type="InterPro" id="IPR036396">
    <property type="entry name" value="Cyt_P450_sf"/>
</dbReference>
<evidence type="ECO:0000313" key="3">
    <source>
        <dbReference type="Proteomes" id="UP000619244"/>
    </source>
</evidence>
<name>A0A918NZK0_9ACTN</name>
<dbReference type="Gene3D" id="1.10.630.10">
    <property type="entry name" value="Cytochrome P450"/>
    <property type="match status" value="1"/>
</dbReference>
<feature type="region of interest" description="Disordered" evidence="1">
    <location>
        <begin position="179"/>
        <end position="206"/>
    </location>
</feature>
<evidence type="ECO:0000256" key="1">
    <source>
        <dbReference type="SAM" id="MobiDB-lite"/>
    </source>
</evidence>
<comment type="caution">
    <text evidence="2">The sequence shown here is derived from an EMBL/GenBank/DDBJ whole genome shotgun (WGS) entry which is preliminary data.</text>
</comment>
<reference evidence="2" key="1">
    <citation type="journal article" date="2014" name="Int. J. Syst. Evol. Microbiol.">
        <title>Complete genome sequence of Corynebacterium casei LMG S-19264T (=DSM 44701T), isolated from a smear-ripened cheese.</title>
        <authorList>
            <consortium name="US DOE Joint Genome Institute (JGI-PGF)"/>
            <person name="Walter F."/>
            <person name="Albersmeier A."/>
            <person name="Kalinowski J."/>
            <person name="Ruckert C."/>
        </authorList>
    </citation>
    <scope>NUCLEOTIDE SEQUENCE</scope>
    <source>
        <strain evidence="2">JCM 4790</strain>
    </source>
</reference>
<dbReference type="GO" id="GO:0005506">
    <property type="term" value="F:iron ion binding"/>
    <property type="evidence" value="ECO:0007669"/>
    <property type="project" value="InterPro"/>
</dbReference>
<dbReference type="SUPFAM" id="SSF48264">
    <property type="entry name" value="Cytochrome P450"/>
    <property type="match status" value="1"/>
</dbReference>
<accession>A0A918NZK0</accession>
<feature type="compositionally biased region" description="Basic and acidic residues" evidence="1">
    <location>
        <begin position="1"/>
        <end position="10"/>
    </location>
</feature>